<protein>
    <submittedName>
        <fullName evidence="2">Uncharacterized protein</fullName>
    </submittedName>
</protein>
<keyword evidence="3" id="KW-1185">Reference proteome</keyword>
<evidence type="ECO:0000313" key="2">
    <source>
        <dbReference type="EMBL" id="KAJ8747852.1"/>
    </source>
</evidence>
<dbReference type="Proteomes" id="UP001159364">
    <property type="component" value="Unassembled WGS sequence"/>
</dbReference>
<organism evidence="2 3">
    <name type="scientific">Erythroxylum novogranatense</name>
    <dbReference type="NCBI Taxonomy" id="1862640"/>
    <lineage>
        <taxon>Eukaryota</taxon>
        <taxon>Viridiplantae</taxon>
        <taxon>Streptophyta</taxon>
        <taxon>Embryophyta</taxon>
        <taxon>Tracheophyta</taxon>
        <taxon>Spermatophyta</taxon>
        <taxon>Magnoliopsida</taxon>
        <taxon>eudicotyledons</taxon>
        <taxon>Gunneridae</taxon>
        <taxon>Pentapetalae</taxon>
        <taxon>rosids</taxon>
        <taxon>fabids</taxon>
        <taxon>Malpighiales</taxon>
        <taxon>Erythroxylaceae</taxon>
        <taxon>Erythroxylum</taxon>
    </lineage>
</organism>
<feature type="compositionally biased region" description="Polar residues" evidence="1">
    <location>
        <begin position="1"/>
        <end position="16"/>
    </location>
</feature>
<dbReference type="AlphaFoldDB" id="A0AAV8S6N5"/>
<reference evidence="2 3" key="1">
    <citation type="submission" date="2021-09" db="EMBL/GenBank/DDBJ databases">
        <title>Genomic insights and catalytic innovation underlie evolution of tropane alkaloids biosynthesis.</title>
        <authorList>
            <person name="Wang Y.-J."/>
            <person name="Tian T."/>
            <person name="Huang J.-P."/>
            <person name="Huang S.-X."/>
        </authorList>
    </citation>
    <scope>NUCLEOTIDE SEQUENCE [LARGE SCALE GENOMIC DNA]</scope>
    <source>
        <strain evidence="2">KIB-2018</strain>
        <tissue evidence="2">Leaf</tissue>
    </source>
</reference>
<dbReference type="EMBL" id="JAIWQS010000063">
    <property type="protein sequence ID" value="KAJ8747852.1"/>
    <property type="molecule type" value="Genomic_DNA"/>
</dbReference>
<evidence type="ECO:0000256" key="1">
    <source>
        <dbReference type="SAM" id="MobiDB-lite"/>
    </source>
</evidence>
<sequence length="96" mass="10483">MEDSSTSTCTTHDNSGSGAGTISRIRLENFMCHVNLEIELSPGSISSPAKTELHYLWLLELELERLSGSFFEELYQIGLQLCYCGGGTQKSGNGSF</sequence>
<feature type="region of interest" description="Disordered" evidence="1">
    <location>
        <begin position="1"/>
        <end position="20"/>
    </location>
</feature>
<evidence type="ECO:0000313" key="3">
    <source>
        <dbReference type="Proteomes" id="UP001159364"/>
    </source>
</evidence>
<accession>A0AAV8S6N5</accession>
<comment type="caution">
    <text evidence="2">The sequence shown here is derived from an EMBL/GenBank/DDBJ whole genome shotgun (WGS) entry which is preliminary data.</text>
</comment>
<gene>
    <name evidence="2" type="ORF">K2173_013066</name>
</gene>
<proteinExistence type="predicted"/>
<name>A0AAV8S6N5_9ROSI</name>